<proteinExistence type="predicted"/>
<organism evidence="2 3">
    <name type="scientific">Embleya scabrispora</name>
    <dbReference type="NCBI Taxonomy" id="159449"/>
    <lineage>
        <taxon>Bacteria</taxon>
        <taxon>Bacillati</taxon>
        <taxon>Actinomycetota</taxon>
        <taxon>Actinomycetes</taxon>
        <taxon>Kitasatosporales</taxon>
        <taxon>Streptomycetaceae</taxon>
        <taxon>Embleya</taxon>
    </lineage>
</organism>
<reference evidence="2 3" key="1">
    <citation type="submission" date="2017-03" db="EMBL/GenBank/DDBJ databases">
        <title>Draft genome sequence of Streptomyces scabrisporus NF3, endophyte isolated from Amphipterygium adstringens.</title>
        <authorList>
            <person name="Vazquez M."/>
            <person name="Ceapa C.D."/>
            <person name="Rodriguez Luna D."/>
            <person name="Sanchez Esquivel S."/>
        </authorList>
    </citation>
    <scope>NUCLEOTIDE SEQUENCE [LARGE SCALE GENOMIC DNA]</scope>
    <source>
        <strain evidence="2 3">NF3</strain>
    </source>
</reference>
<protein>
    <submittedName>
        <fullName evidence="2">Uncharacterized protein</fullName>
    </submittedName>
</protein>
<evidence type="ECO:0000313" key="2">
    <source>
        <dbReference type="EMBL" id="OPC79329.1"/>
    </source>
</evidence>
<keyword evidence="3" id="KW-1185">Reference proteome</keyword>
<name>A0A1T3NR82_9ACTN</name>
<gene>
    <name evidence="2" type="ORF">B4N89_35355</name>
</gene>
<dbReference type="RefSeq" id="WP_078980545.1">
    <property type="nucleotide sequence ID" value="NZ_MWQN01000002.1"/>
</dbReference>
<feature type="transmembrane region" description="Helical" evidence="1">
    <location>
        <begin position="6"/>
        <end position="23"/>
    </location>
</feature>
<keyword evidence="1" id="KW-0812">Transmembrane</keyword>
<evidence type="ECO:0000256" key="1">
    <source>
        <dbReference type="SAM" id="Phobius"/>
    </source>
</evidence>
<accession>A0A1T3NR82</accession>
<evidence type="ECO:0000313" key="3">
    <source>
        <dbReference type="Proteomes" id="UP000190037"/>
    </source>
</evidence>
<keyword evidence="1" id="KW-0472">Membrane</keyword>
<dbReference type="Proteomes" id="UP000190037">
    <property type="component" value="Unassembled WGS sequence"/>
</dbReference>
<sequence length="74" mass="8061">MDVSTHAAIAIRVCALLVLPLRRRAHRERGRGRYVTEALGTIRTGGRLAVDERFADGHRIRMTIEAGPGTGGPQ</sequence>
<dbReference type="AlphaFoldDB" id="A0A1T3NR82"/>
<dbReference type="EMBL" id="MWQN01000002">
    <property type="protein sequence ID" value="OPC79329.1"/>
    <property type="molecule type" value="Genomic_DNA"/>
</dbReference>
<keyword evidence="1" id="KW-1133">Transmembrane helix</keyword>
<comment type="caution">
    <text evidence="2">The sequence shown here is derived from an EMBL/GenBank/DDBJ whole genome shotgun (WGS) entry which is preliminary data.</text>
</comment>